<dbReference type="SUPFAM" id="SSF56300">
    <property type="entry name" value="Metallo-dependent phosphatases"/>
    <property type="match status" value="1"/>
</dbReference>
<dbReference type="InterPro" id="IPR004843">
    <property type="entry name" value="Calcineurin-like_PHP"/>
</dbReference>
<evidence type="ECO:0000313" key="3">
    <source>
        <dbReference type="Proteomes" id="UP000636010"/>
    </source>
</evidence>
<dbReference type="InterPro" id="IPR050126">
    <property type="entry name" value="Ap4A_hydrolase"/>
</dbReference>
<sequence length="220" mass="25572">MARYAISDIHGCFNTLHELLNTIGFNKSDQIFFPGDFINRGGHSKQVIDFLMDLEEKGYDIHFSKGNHEDMLFDTSDVKDFSGGDDSMHNSFGINHFTELPEKYKKWFSNLAYFHTSGKFILVHAGLDFSEKDILKKNENMLWINDWYNDIDYEKLGDRIIVHGHNILTKSEIIEMRDNLDKNQFLGIDNGCYKAGEKEEGHLCCFNLESRELHFQANIE</sequence>
<dbReference type="Pfam" id="PF00149">
    <property type="entry name" value="Metallophos"/>
    <property type="match status" value="1"/>
</dbReference>
<dbReference type="PANTHER" id="PTHR42850">
    <property type="entry name" value="METALLOPHOSPHOESTERASE"/>
    <property type="match status" value="1"/>
</dbReference>
<dbReference type="EMBL" id="BMEC01000005">
    <property type="protein sequence ID" value="GGC34392.1"/>
    <property type="molecule type" value="Genomic_DNA"/>
</dbReference>
<accession>A0ABQ1M4W4</accession>
<protein>
    <submittedName>
        <fullName evidence="2">Serine/threonine protein phosphatase</fullName>
    </submittedName>
</protein>
<keyword evidence="3" id="KW-1185">Reference proteome</keyword>
<evidence type="ECO:0000259" key="1">
    <source>
        <dbReference type="Pfam" id="PF00149"/>
    </source>
</evidence>
<evidence type="ECO:0000313" key="2">
    <source>
        <dbReference type="EMBL" id="GGC34392.1"/>
    </source>
</evidence>
<dbReference type="Gene3D" id="3.60.21.10">
    <property type="match status" value="1"/>
</dbReference>
<dbReference type="PANTHER" id="PTHR42850:SF4">
    <property type="entry name" value="ZINC-DEPENDENT ENDOPOLYPHOSPHATASE"/>
    <property type="match status" value="1"/>
</dbReference>
<comment type="caution">
    <text evidence="2">The sequence shown here is derived from an EMBL/GenBank/DDBJ whole genome shotgun (WGS) entry which is preliminary data.</text>
</comment>
<dbReference type="InterPro" id="IPR029052">
    <property type="entry name" value="Metallo-depent_PP-like"/>
</dbReference>
<dbReference type="RefSeq" id="WP_188462871.1">
    <property type="nucleotide sequence ID" value="NZ_BAABHU010000005.1"/>
</dbReference>
<reference evidence="3" key="1">
    <citation type="journal article" date="2019" name="Int. J. Syst. Evol. Microbiol.">
        <title>The Global Catalogue of Microorganisms (GCM) 10K type strain sequencing project: providing services to taxonomists for standard genome sequencing and annotation.</title>
        <authorList>
            <consortium name="The Broad Institute Genomics Platform"/>
            <consortium name="The Broad Institute Genome Sequencing Center for Infectious Disease"/>
            <person name="Wu L."/>
            <person name="Ma J."/>
        </authorList>
    </citation>
    <scope>NUCLEOTIDE SEQUENCE [LARGE SCALE GENOMIC DNA]</scope>
    <source>
        <strain evidence="3">CGMCC 1.10832</strain>
    </source>
</reference>
<organism evidence="2 3">
    <name type="scientific">Marivirga lumbricoides</name>
    <dbReference type="NCBI Taxonomy" id="1046115"/>
    <lineage>
        <taxon>Bacteria</taxon>
        <taxon>Pseudomonadati</taxon>
        <taxon>Bacteroidota</taxon>
        <taxon>Cytophagia</taxon>
        <taxon>Cytophagales</taxon>
        <taxon>Marivirgaceae</taxon>
        <taxon>Marivirga</taxon>
    </lineage>
</organism>
<gene>
    <name evidence="2" type="ORF">GCM10011506_19810</name>
</gene>
<name>A0ABQ1M4W4_9BACT</name>
<proteinExistence type="predicted"/>
<feature type="domain" description="Calcineurin-like phosphoesterase" evidence="1">
    <location>
        <begin position="5"/>
        <end position="169"/>
    </location>
</feature>
<dbReference type="Proteomes" id="UP000636010">
    <property type="component" value="Unassembled WGS sequence"/>
</dbReference>